<sequence>MAKLGAFIDEHVGPELEKKGVTEADIESVIEKGGVSAVGMFVDAFMMCLQQARNAFRIMTGGTRTTDEVIEAGNYGWTNDMVNGKNFPMRPMPEGPREIVFLEFDHDPGSEEVLVEAQRQGLERPLYEDALFFGEQYPEEQRNAPIVFLHKPWQSPGGFLFVLVLGCDGRHRRLFLYYFDVSWFQRCRFAFVRK</sequence>
<dbReference type="AlphaFoldDB" id="A0A0G4ASQ1"/>
<reference evidence="1 2" key="1">
    <citation type="journal article" date="2015" name="Nature">
        <title>rRNA introns, odd ribosomes, and small enigmatic genomes across a large radiation of phyla.</title>
        <authorList>
            <person name="Brown C.T."/>
            <person name="Hug L.A."/>
            <person name="Thomas B.C."/>
            <person name="Sharon I."/>
            <person name="Castelle C.J."/>
            <person name="Singh A."/>
            <person name="Wilkins M.J."/>
            <person name="Williams K.H."/>
            <person name="Banfield J.F."/>
        </authorList>
    </citation>
    <scope>NUCLEOTIDE SEQUENCE [LARGE SCALE GENOMIC DNA]</scope>
</reference>
<evidence type="ECO:0000313" key="2">
    <source>
        <dbReference type="Proteomes" id="UP000035656"/>
    </source>
</evidence>
<name>A0A0G4ASQ1_9BACT</name>
<dbReference type="Proteomes" id="UP000035656">
    <property type="component" value="Chromosome"/>
</dbReference>
<gene>
    <name evidence="1" type="ORF">UX70_C0001G0932</name>
</gene>
<accession>A0A0G4ASQ1</accession>
<organism evidence="1 2">
    <name type="scientific">Candidatus Wolfebacteria bacterium GW2011_GWB1_47_1</name>
    <dbReference type="NCBI Taxonomy" id="1619007"/>
    <lineage>
        <taxon>Bacteria</taxon>
        <taxon>Candidatus Wolfeibacteriota</taxon>
    </lineage>
</organism>
<dbReference type="KEGG" id="pwo:UX70_C0001G0932"/>
<dbReference type="EMBL" id="CP011209">
    <property type="protein sequence ID" value="AKM78634.1"/>
    <property type="molecule type" value="Genomic_DNA"/>
</dbReference>
<evidence type="ECO:0000313" key="1">
    <source>
        <dbReference type="EMBL" id="AKM78634.1"/>
    </source>
</evidence>
<protein>
    <submittedName>
        <fullName evidence="1">Uncharacterized protein</fullName>
    </submittedName>
</protein>
<proteinExistence type="predicted"/>